<dbReference type="InterPro" id="IPR029489">
    <property type="entry name" value="OGT/SEC/SPY_C"/>
</dbReference>
<keyword evidence="2 9" id="KW-0808">Transferase</keyword>
<feature type="domain" description="Methyltransferase type 11" evidence="7">
    <location>
        <begin position="1183"/>
        <end position="1278"/>
    </location>
</feature>
<dbReference type="CDD" id="cd03809">
    <property type="entry name" value="GT4_MtfB-like"/>
    <property type="match status" value="1"/>
</dbReference>
<accession>A0A4V0XUX3</accession>
<evidence type="ECO:0000313" key="10">
    <source>
        <dbReference type="Proteomes" id="UP000299794"/>
    </source>
</evidence>
<protein>
    <submittedName>
        <fullName evidence="9">Methyltransferase type 11</fullName>
    </submittedName>
</protein>
<evidence type="ECO:0000256" key="4">
    <source>
        <dbReference type="ARBA" id="ARBA00022803"/>
    </source>
</evidence>
<evidence type="ECO:0000259" key="7">
    <source>
        <dbReference type="Pfam" id="PF08241"/>
    </source>
</evidence>
<dbReference type="PANTHER" id="PTHR43685:SF2">
    <property type="entry name" value="GLYCOSYLTRANSFERASE 2-LIKE DOMAIN-CONTAINING PROTEIN"/>
    <property type="match status" value="1"/>
</dbReference>
<reference evidence="10" key="1">
    <citation type="submission" date="2019-02" db="EMBL/GenBank/DDBJ databases">
        <title>Draft genome sequence of Planktothrix agardhii NIES-905.</title>
        <authorList>
            <person name="Yamaguchi H."/>
            <person name="Suzuki S."/>
            <person name="Kawachi M."/>
        </authorList>
    </citation>
    <scope>NUCLEOTIDE SEQUENCE [LARGE SCALE GENOMIC DNA]</scope>
    <source>
        <strain evidence="10">CCAP 1459/11A</strain>
    </source>
</reference>
<dbReference type="Gene3D" id="3.40.50.2000">
    <property type="entry name" value="Glycogen Phosphorylase B"/>
    <property type="match status" value="3"/>
</dbReference>
<feature type="domain" description="Glycosyltransferase 2-like" evidence="5">
    <location>
        <begin position="1652"/>
        <end position="1778"/>
    </location>
</feature>
<dbReference type="Gene3D" id="3.40.50.150">
    <property type="entry name" value="Vaccinia Virus protein VP39"/>
    <property type="match status" value="2"/>
</dbReference>
<dbReference type="InterPro" id="IPR050834">
    <property type="entry name" value="Glycosyltransf_2"/>
</dbReference>
<evidence type="ECO:0000313" key="9">
    <source>
        <dbReference type="EMBL" id="GDZ95339.1"/>
    </source>
</evidence>
<comment type="caution">
    <text evidence="9">The sequence shown here is derived from an EMBL/GenBank/DDBJ whole genome shotgun (WGS) entry which is preliminary data.</text>
</comment>
<gene>
    <name evidence="9" type="ORF">PA905_36360</name>
</gene>
<dbReference type="InterPro" id="IPR029063">
    <property type="entry name" value="SAM-dependent_MTases_sf"/>
</dbReference>
<dbReference type="SUPFAM" id="SSF53448">
    <property type="entry name" value="Nucleotide-diphospho-sugar transferases"/>
    <property type="match status" value="3"/>
</dbReference>
<sequence>MSDKNEYLLNSELNQIIPAEIKHDEFYTWIQKISREEKIQTVLEIGSSSGGGSTEAFVRGLRDNPEHPTLFCMEISKPRFIELQNKYTTDSFVKCYNVSSVSLDQFPQPQDVIDFYTSHNTALNQYPLEQVLGWLQQDINYLNYSGVTHSGIQKIKTENNIKNFDVVLIDGSEFTGKSELEDVYGAKYILLDDINSYKNHYNYQRLRQDKNYQLIAQNMDLRNGYAIFNKQTKNDFNFKEELLEQSLVKRLVRPNMVIFDVGANIGNYSILFSQLVEDQGKVYAFEPTSSTFLKLKQRIENYGCSNVFVLKNAVYCDNTTVDLHEFPEEYAAWNSLGVPQMINPKTHKDYVPIVQTEKVVAITLDSFCESHNIQKIDYLKVDVEGAEIDVLKGAKKLLEQRKINWIQFEISQKMLEGLNRKSGEVFEFLKSHNYECHQISEDGGIGELSEDSSSFYENYIAFPSLPIHFFTIVLNGEPFIQYHIDVLKQLNFKWHWHIIEGVADLKQDTAWSLQFGGKITDDLHDFGRSKDGTTAYLDQLKQQYPDQITIYRKPERQFWNGKREMVNAPLVNIHEDCLLWQIDVDELWKVEQICTTRQMFLENPDKTAAWYWCWYFVGENLVISSRNCYAENPQQEWLRTWRFKPGMQWLSHEPPLLVQPLTNGQWQDIATLNPFWHQETEKNGLVFQHFAYVTPEQIKIKEQYYGYQNLMVKWLNLQQQQQFPVALKQYFDWVKDETLVDRSEGLKINPLWTPTQHQKSRTCKIIIDGVFFQICNTGIARVWKSLLETWSTQDFAEQIIVLDREGTTPKIPGIKYYRIPEYNYDKIEEDRQLLQKICDQENADLFISTYYTTPLTTPSVFMGYDMIPEQLGLDLTIPMWREKHHGIKHASAYITISENTAQDLVNFFPNINKNQITVAHCGVPAVFSPATPGEIQQFKFKHSINKPYFILVGQRLGAGGYKNTLLFFKALTQLKNNRDFEIVCVGGEPTLEAEFYPYIQQFRIHLLQLSDQELKQAYSGATALVYPSKYEGFGMPIIEAMACGCPVITCRKGSIPEIAKTAAYYVNEDRVLEMLQALEEIQKSEISQPLIKAGLQQSSQYSWSKMAAIIQNTLIKTMQNLKPEKKQLNFQDFTYSKRSHFNQFQRFKAYSNINPDACDLKIYQDLLVYNFITQNLPKGSKLLEIGGGNSRVLEALKQDYECWNLDKFEGVGNGPNQIQNYANSRIVLDYIGNFNSELPDQYFDCVFSISTLEHISENQTTFDKITQDIDRILKPNGFSLHCFDVVVRPAEVWTNQFLPYLFKTQKTLNSMIDFDQIKLDPDLYGMSETAYRQFWQPTTKTSYQEFGQPISYNILWQKSAINFRSVSPQVIISSSLPKISIVTPSLNQGEFLEECIDSILSQNYPNLEYIIMDGGSTDNSVEIIKKYDKYLTYWQSQADGGHYVAVNAGFKKTTGEIMGWLNSDDKYHPDAFYKLAATFGHNKQVEWVMGIPTEWDRQGQHIPRQFPIPKWTRKLLLEKQEVIQNQQLQHTWIQQESTFWTRSLWEKAGSKLQTNLNLAGDFELWLRFSRYAPLYLLRSLIGGFRTYDTQRSKIYRDQYYQEVKQIVQEELQLIEQGKYTSEQSSPPMIVLEDTQVLALKQQALTQPQIKVSAIVSTYNSASMMSGRLENLVNQTLFQQGKLEIIVVDSGSQENERDIILEFKKQYPDSIIYIKTEAREPIYQAWNRGIAIARGEYITNQNTDDRLKLNALERLSNYLDEHSEVILVHADQQAVSPGETVNLEQLNGKPHWKWSEFSRLKLLFSAQIGSQPMWRKSLHNNYGLFDQTLKVRGDQDFYIRIANAGEFNFIPEILGTLNLSENSLSHQQDLSREEEILIFKRYTSSREKLAQFLNHAQIQLTDQNYQILVNNLSCDLANQVLSQFHLPFYIKLITELLNSVVELGSYQQTVQTNLLRIWNRFADPATRFQFMKTLSPEIIETCDEQIQIKGEGMEKIDPAQMYINLSKLSQVNAPRIASVFSAQPRPFWSVIIPSYNGEKYIEQVLNSVLTQAPSSDEMEIIVVDDCSTNLKFEALVKTFGKNRVQFYRQPQNLGLIPNWNDCIKRATGQWIHLLHQDDLVLPGFYHQMRQLLEKEPTAGAGFCRHYYIDEQGKQRSLSALEQETNGIISNWLERIAVMQRIQFAAMVVKRSVYETLGGFSENAGSAADWEMWKRISTYYPVAYEPQPLACYRLHSTSESSRLISMGANISDTLKSIELSQSYLPENQAVILSNKAREHYGLYAINTAQQLLTQGDANAVIAQIQEALKCSQSDTIKQAIIGLFSPQQQPKAQIKTLTPAQILAEVSRLTEEYKTTNNPDFILNSLRQIRQIVAQYWLGLESENLEKAYGGEIGQAHKIILNSGIKNEALTPLEKAQVQDWYAYLKQGLNQPKSIQYLLAIILYSYPYQLSPNWYIQAPIPKWFLPDYFEFMLAVPQFFQELGEAELYYRYLENWITYIHERFTSHPEFSIWQELAWKFTQIANFIPLYFNTANLKNIYIKRAEIMEFALTHLGYSLDYQFPQRPNRQKIRLGILSNHFLPQTETYSTLPVFEYLDSTQFEVILYTLQSNNHPLEKYCQSRAERFVKLPKNISEQVQLIRNDDLDILLIGTNVTAVNHGITLLGLHRLARIQITSTSSCVTTGMRNMDYYISGTLTEIKQNPQAQYREKLILLEGTAHCFSYYATPPEPPQVTPTRSGLGISEQAVVFISGANFYKIIPELRETWAKLLAKVPNSVLVLYPFNPNWASQYRALPWINKFKEVLTKYGVDPSRLIMIKPQGSRSDIKEYLKLADIYLDSYPFSGVNSLVDPLEVGLVPVVRDGDIIPNFSPTTSQAGEVFVVRDIGSFRSLMAASLLRSLSINDLIANGEESYINLATTLANNPQLRQQKRQEIQQKMQQNPEFLDSRTYSNKMGIIFQQLFQTWQQNQPNSPSIQLNSREAIQQYLSDLVTHINHYELEPNNQVIINQLRSIRKIMVEHWLKILPEQLERMYTTDLGKGYQILLNRGIQRELLTVEEEQFVNQITQQAIGLKQSDSLNHLMVLMLYYPPGKMVVANAKTRLPEWLLKEYQRVFENPLVVEKVQPLIVTKNLPLTDAELFKNRLVGCVNLYKIDPANAAIVEDLRQIRRQFADFWLGLETIQLESVYQSSVGQVYRTLLYSGFSQENLTSTEQQFIKTLASQMNQGLNEIDTIKPLLAVLLYCRPEQLQIQDLSRLPQWFRSDYEQLTHQ</sequence>
<dbReference type="InterPro" id="IPR013216">
    <property type="entry name" value="Methyltransf_11"/>
</dbReference>
<dbReference type="InterPro" id="IPR029044">
    <property type="entry name" value="Nucleotide-diphossugar_trans"/>
</dbReference>
<dbReference type="GO" id="GO:0008757">
    <property type="term" value="F:S-adenosylmethionine-dependent methyltransferase activity"/>
    <property type="evidence" value="ECO:0007669"/>
    <property type="project" value="InterPro"/>
</dbReference>
<dbReference type="InterPro" id="IPR006342">
    <property type="entry name" value="FkbM_mtfrase"/>
</dbReference>
<feature type="domain" description="Methyltransferase FkbM" evidence="6">
    <location>
        <begin position="260"/>
        <end position="435"/>
    </location>
</feature>
<evidence type="ECO:0000259" key="6">
    <source>
        <dbReference type="Pfam" id="PF05050"/>
    </source>
</evidence>
<evidence type="ECO:0000259" key="8">
    <source>
        <dbReference type="Pfam" id="PF13844"/>
    </source>
</evidence>
<dbReference type="PANTHER" id="PTHR43685">
    <property type="entry name" value="GLYCOSYLTRANSFERASE"/>
    <property type="match status" value="1"/>
</dbReference>
<dbReference type="RefSeq" id="WP_141295358.1">
    <property type="nucleotide sequence ID" value="NZ_BJCD01000056.1"/>
</dbReference>
<dbReference type="SUPFAM" id="SSF53756">
    <property type="entry name" value="UDP-Glycosyltransferase/glycogen phosphorylase"/>
    <property type="match status" value="1"/>
</dbReference>
<evidence type="ECO:0000256" key="2">
    <source>
        <dbReference type="ARBA" id="ARBA00022679"/>
    </source>
</evidence>
<comment type="pathway">
    <text evidence="1">Protein modification; protein glycosylation.</text>
</comment>
<keyword evidence="4" id="KW-0802">TPR repeat</keyword>
<dbReference type="SUPFAM" id="SSF53335">
    <property type="entry name" value="S-adenosyl-L-methionine-dependent methyltransferases"/>
    <property type="match status" value="2"/>
</dbReference>
<dbReference type="GO" id="GO:0032259">
    <property type="term" value="P:methylation"/>
    <property type="evidence" value="ECO:0007669"/>
    <property type="project" value="UniProtKB-KW"/>
</dbReference>
<proteinExistence type="predicted"/>
<feature type="domain" description="O-GlcNAc transferase C-terminal" evidence="8">
    <location>
        <begin position="2730"/>
        <end position="2951"/>
    </location>
</feature>
<feature type="domain" description="Glycosyltransferase 2-like" evidence="5">
    <location>
        <begin position="2028"/>
        <end position="2166"/>
    </location>
</feature>
<feature type="domain" description="Glycosyltransferase 2-like" evidence="5">
    <location>
        <begin position="1380"/>
        <end position="1506"/>
    </location>
</feature>
<dbReference type="EMBL" id="BJCD01000056">
    <property type="protein sequence ID" value="GDZ95339.1"/>
    <property type="molecule type" value="Genomic_DNA"/>
</dbReference>
<dbReference type="Pfam" id="PF00535">
    <property type="entry name" value="Glycos_transf_2"/>
    <property type="match status" value="3"/>
</dbReference>
<dbReference type="Proteomes" id="UP000299794">
    <property type="component" value="Unassembled WGS sequence"/>
</dbReference>
<dbReference type="Gene3D" id="3.90.550.10">
    <property type="entry name" value="Spore Coat Polysaccharide Biosynthesis Protein SpsA, Chain A"/>
    <property type="match status" value="3"/>
</dbReference>
<evidence type="ECO:0000259" key="5">
    <source>
        <dbReference type="Pfam" id="PF00535"/>
    </source>
</evidence>
<keyword evidence="9" id="KW-0489">Methyltransferase</keyword>
<dbReference type="Pfam" id="PF05050">
    <property type="entry name" value="Methyltransf_21"/>
    <property type="match status" value="1"/>
</dbReference>
<dbReference type="Gene3D" id="3.40.50.11380">
    <property type="match status" value="1"/>
</dbReference>
<dbReference type="Pfam" id="PF08241">
    <property type="entry name" value="Methyltransf_11"/>
    <property type="match status" value="1"/>
</dbReference>
<dbReference type="CDD" id="cd06433">
    <property type="entry name" value="GT_2_WfgS_like"/>
    <property type="match status" value="1"/>
</dbReference>
<organism evidence="9 10">
    <name type="scientific">Planktothrix agardhii CCAP 1459/11A</name>
    <dbReference type="NCBI Taxonomy" id="282420"/>
    <lineage>
        <taxon>Bacteria</taxon>
        <taxon>Bacillati</taxon>
        <taxon>Cyanobacteriota</taxon>
        <taxon>Cyanophyceae</taxon>
        <taxon>Oscillatoriophycideae</taxon>
        <taxon>Oscillatoriales</taxon>
        <taxon>Microcoleaceae</taxon>
        <taxon>Planktothrix</taxon>
    </lineage>
</organism>
<dbReference type="Pfam" id="PF13844">
    <property type="entry name" value="Glyco_transf_41"/>
    <property type="match status" value="1"/>
</dbReference>
<dbReference type="InterPro" id="IPR001173">
    <property type="entry name" value="Glyco_trans_2-like"/>
</dbReference>
<dbReference type="NCBIfam" id="TIGR01444">
    <property type="entry name" value="fkbM_fam"/>
    <property type="match status" value="1"/>
</dbReference>
<dbReference type="Pfam" id="PF13692">
    <property type="entry name" value="Glyco_trans_1_4"/>
    <property type="match status" value="1"/>
</dbReference>
<evidence type="ECO:0000256" key="1">
    <source>
        <dbReference type="ARBA" id="ARBA00004922"/>
    </source>
</evidence>
<evidence type="ECO:0000256" key="3">
    <source>
        <dbReference type="ARBA" id="ARBA00022737"/>
    </source>
</evidence>
<keyword evidence="3" id="KW-0677">Repeat</keyword>
<name>A0A4V0XUX3_PLAAG</name>